<dbReference type="InterPro" id="IPR001841">
    <property type="entry name" value="Znf_RING"/>
</dbReference>
<dbReference type="GO" id="GO:0045087">
    <property type="term" value="P:innate immune response"/>
    <property type="evidence" value="ECO:0007669"/>
    <property type="project" value="TreeGrafter"/>
</dbReference>
<evidence type="ECO:0000256" key="6">
    <source>
        <dbReference type="PROSITE-ProRule" id="PRU00024"/>
    </source>
</evidence>
<comment type="caution">
    <text evidence="10">The sequence shown here is derived from an EMBL/GenBank/DDBJ whole genome shotgun (WGS) entry which is preliminary data.</text>
</comment>
<keyword evidence="4" id="KW-0833">Ubl conjugation pathway</keyword>
<dbReference type="PROSITE" id="PS50089">
    <property type="entry name" value="ZF_RING_2"/>
    <property type="match status" value="1"/>
</dbReference>
<dbReference type="Gene3D" id="3.30.160.60">
    <property type="entry name" value="Classic Zinc Finger"/>
    <property type="match status" value="1"/>
</dbReference>
<dbReference type="SMART" id="SM00336">
    <property type="entry name" value="BBOX"/>
    <property type="match status" value="1"/>
</dbReference>
<dbReference type="Gene3D" id="3.30.40.10">
    <property type="entry name" value="Zinc/RING finger domain, C3HC4 (zinc finger)"/>
    <property type="match status" value="1"/>
</dbReference>
<feature type="transmembrane region" description="Helical" evidence="7">
    <location>
        <begin position="319"/>
        <end position="340"/>
    </location>
</feature>
<keyword evidence="11" id="KW-1185">Reference proteome</keyword>
<evidence type="ECO:0000256" key="1">
    <source>
        <dbReference type="ARBA" id="ARBA00022679"/>
    </source>
</evidence>
<keyword evidence="1" id="KW-0808">Transferase</keyword>
<evidence type="ECO:0000259" key="8">
    <source>
        <dbReference type="PROSITE" id="PS50089"/>
    </source>
</evidence>
<dbReference type="InterPro" id="IPR047153">
    <property type="entry name" value="TRIM45/56/19-like"/>
</dbReference>
<keyword evidence="5" id="KW-0862">Zinc</keyword>
<dbReference type="InterPro" id="IPR017907">
    <property type="entry name" value="Znf_RING_CS"/>
</dbReference>
<dbReference type="InterPro" id="IPR000315">
    <property type="entry name" value="Znf_B-box"/>
</dbReference>
<dbReference type="PANTHER" id="PTHR25462">
    <property type="entry name" value="BONUS, ISOFORM C-RELATED"/>
    <property type="match status" value="1"/>
</dbReference>
<dbReference type="PROSITE" id="PS00518">
    <property type="entry name" value="ZF_RING_1"/>
    <property type="match status" value="1"/>
</dbReference>
<keyword evidence="7" id="KW-0472">Membrane</keyword>
<evidence type="ECO:0000256" key="4">
    <source>
        <dbReference type="ARBA" id="ARBA00022786"/>
    </source>
</evidence>
<feature type="domain" description="B box-type" evidence="9">
    <location>
        <begin position="88"/>
        <end position="130"/>
    </location>
</feature>
<evidence type="ECO:0000313" key="11">
    <source>
        <dbReference type="Proteomes" id="UP000824782"/>
    </source>
</evidence>
<organism evidence="10 11">
    <name type="scientific">Engystomops pustulosus</name>
    <name type="common">Tungara frog</name>
    <name type="synonym">Physalaemus pustulosus</name>
    <dbReference type="NCBI Taxonomy" id="76066"/>
    <lineage>
        <taxon>Eukaryota</taxon>
        <taxon>Metazoa</taxon>
        <taxon>Chordata</taxon>
        <taxon>Craniata</taxon>
        <taxon>Vertebrata</taxon>
        <taxon>Euteleostomi</taxon>
        <taxon>Amphibia</taxon>
        <taxon>Batrachia</taxon>
        <taxon>Anura</taxon>
        <taxon>Neobatrachia</taxon>
        <taxon>Hyloidea</taxon>
        <taxon>Leptodactylidae</taxon>
        <taxon>Leiuperinae</taxon>
        <taxon>Engystomops</taxon>
    </lineage>
</organism>
<dbReference type="SUPFAM" id="SSF57845">
    <property type="entry name" value="B-box zinc-binding domain"/>
    <property type="match status" value="1"/>
</dbReference>
<keyword evidence="3 6" id="KW-0863">Zinc-finger</keyword>
<dbReference type="Pfam" id="PF00643">
    <property type="entry name" value="zf-B_box"/>
    <property type="match status" value="1"/>
</dbReference>
<name>A0AAV7C7X5_ENGPU</name>
<dbReference type="GO" id="GO:0016925">
    <property type="term" value="P:protein sumoylation"/>
    <property type="evidence" value="ECO:0007669"/>
    <property type="project" value="TreeGrafter"/>
</dbReference>
<evidence type="ECO:0000256" key="5">
    <source>
        <dbReference type="ARBA" id="ARBA00022833"/>
    </source>
</evidence>
<dbReference type="GO" id="GO:0006513">
    <property type="term" value="P:protein monoubiquitination"/>
    <property type="evidence" value="ECO:0007669"/>
    <property type="project" value="TreeGrafter"/>
</dbReference>
<evidence type="ECO:0000259" key="9">
    <source>
        <dbReference type="PROSITE" id="PS50119"/>
    </source>
</evidence>
<dbReference type="Pfam" id="PF00097">
    <property type="entry name" value="zf-C3HC4"/>
    <property type="match status" value="1"/>
</dbReference>
<reference evidence="10" key="1">
    <citation type="thesis" date="2020" institute="ProQuest LLC" country="789 East Eisenhower Parkway, Ann Arbor, MI, USA">
        <title>Comparative Genomics and Chromosome Evolution.</title>
        <authorList>
            <person name="Mudd A.B."/>
        </authorList>
    </citation>
    <scope>NUCLEOTIDE SEQUENCE</scope>
    <source>
        <strain evidence="10">237g6f4</strain>
        <tissue evidence="10">Blood</tissue>
    </source>
</reference>
<keyword evidence="7" id="KW-1133">Transmembrane helix</keyword>
<dbReference type="EMBL" id="WNYA01000003">
    <property type="protein sequence ID" value="KAG8581113.1"/>
    <property type="molecule type" value="Genomic_DNA"/>
</dbReference>
<dbReference type="PANTHER" id="PTHR25462:SF229">
    <property type="entry name" value="TRANSCRIPTION INTERMEDIARY FACTOR 1-BETA"/>
    <property type="match status" value="1"/>
</dbReference>
<evidence type="ECO:0000313" key="10">
    <source>
        <dbReference type="EMBL" id="KAG8581113.1"/>
    </source>
</evidence>
<sequence>MEHLEEEMTCSVCLSVYEDPRILQCSHSFCRKCLENLIRSSESYLWRLSMGRLKCPACRGITDIPTGVQSLPVNFALKAIVEKYKNNLRSKTCIEHTRHQLNMYCLKDRKLICGQCLTVGPHKGHPVDDPDVAYMKEQQAASKFLAALNSKNFTGVSSVIRALEEQMTNCKNIVLEDKKEVTLFFDNIIEVLEQKKQDLLAALNDLNLQVADVFAPQIEEMKQIQDEEVDLVSLSSSAQTEESPLIYLDTIHDIRQRMMALKKKQLLPIHPVEIYPRVGQIFKDQYLKTSIGDVSLLPVPKFGIHFENEDYKGIASSPLFTWILVFVLLFTSFILLFFYFNSEISSDLTTRYWTCFSEVMGPVLHFGENHVNAVSHRLSSLYMEFIGHLHSLLKV</sequence>
<feature type="domain" description="RING-type" evidence="8">
    <location>
        <begin position="10"/>
        <end position="59"/>
    </location>
</feature>
<dbReference type="PROSITE" id="PS50119">
    <property type="entry name" value="ZF_BBOX"/>
    <property type="match status" value="1"/>
</dbReference>
<keyword evidence="2" id="KW-0479">Metal-binding</keyword>
<dbReference type="Proteomes" id="UP000824782">
    <property type="component" value="Unassembled WGS sequence"/>
</dbReference>
<evidence type="ECO:0000256" key="7">
    <source>
        <dbReference type="SAM" id="Phobius"/>
    </source>
</evidence>
<gene>
    <name evidence="10" type="ORF">GDO81_007553</name>
</gene>
<evidence type="ECO:0000256" key="3">
    <source>
        <dbReference type="ARBA" id="ARBA00022771"/>
    </source>
</evidence>
<keyword evidence="7" id="KW-0812">Transmembrane</keyword>
<dbReference type="GO" id="GO:0008270">
    <property type="term" value="F:zinc ion binding"/>
    <property type="evidence" value="ECO:0007669"/>
    <property type="project" value="UniProtKB-KW"/>
</dbReference>
<dbReference type="AlphaFoldDB" id="A0AAV7C7X5"/>
<accession>A0AAV7C7X5</accession>
<dbReference type="SMART" id="SM00184">
    <property type="entry name" value="RING"/>
    <property type="match status" value="1"/>
</dbReference>
<dbReference type="SUPFAM" id="SSF57850">
    <property type="entry name" value="RING/U-box"/>
    <property type="match status" value="1"/>
</dbReference>
<dbReference type="InterPro" id="IPR013083">
    <property type="entry name" value="Znf_RING/FYVE/PHD"/>
</dbReference>
<proteinExistence type="predicted"/>
<evidence type="ECO:0000256" key="2">
    <source>
        <dbReference type="ARBA" id="ARBA00022723"/>
    </source>
</evidence>
<dbReference type="GO" id="GO:0061630">
    <property type="term" value="F:ubiquitin protein ligase activity"/>
    <property type="evidence" value="ECO:0007669"/>
    <property type="project" value="TreeGrafter"/>
</dbReference>
<protein>
    <submittedName>
        <fullName evidence="10">Uncharacterized protein</fullName>
    </submittedName>
</protein>
<dbReference type="GO" id="GO:0090575">
    <property type="term" value="C:RNA polymerase II transcription regulator complex"/>
    <property type="evidence" value="ECO:0007669"/>
    <property type="project" value="TreeGrafter"/>
</dbReference>
<dbReference type="InterPro" id="IPR018957">
    <property type="entry name" value="Znf_C3HC4_RING-type"/>
</dbReference>
<dbReference type="GO" id="GO:0045892">
    <property type="term" value="P:negative regulation of DNA-templated transcription"/>
    <property type="evidence" value="ECO:0007669"/>
    <property type="project" value="TreeGrafter"/>
</dbReference>